<dbReference type="GO" id="GO:0005886">
    <property type="term" value="C:plasma membrane"/>
    <property type="evidence" value="ECO:0007669"/>
    <property type="project" value="UniProtKB-SubCell"/>
</dbReference>
<evidence type="ECO:0000256" key="7">
    <source>
        <dbReference type="SAM" id="Phobius"/>
    </source>
</evidence>
<dbReference type="AlphaFoldDB" id="R9T7P9"/>
<evidence type="ECO:0000256" key="6">
    <source>
        <dbReference type="ARBA" id="ARBA00023136"/>
    </source>
</evidence>
<dbReference type="InterPro" id="IPR050545">
    <property type="entry name" value="Mycobact_MmpL"/>
</dbReference>
<sequence>MIEKLASCITKHYKWIIAIWIIALLIAVPFVPKLSQVLVYDETQMAPPDVESMSAQDYISENFGSADAVPGTIIVLESPESITDEESLNLIYSIQSQLYEKYGSDVTVTSVYTPLQEFLIMMNAAYQSVQAQYPVLTEDQIAESVLGNLIQTGVLPPDLTQPQHMQMVGVIKQAGQLGVSPSQSAVLELNKAVIEEMGGLSNIEALFPALGDSLSLLISENGKITMMTLAYGESGSATDEQLSELRTIVNGAAEGTSVQHWITGSDPLGSDLEESTMSDLKIIEPVTIVLVLVLIGLFFRSLLGAVMPPLSVGIALGISFSLVYLLSFVMQIHYSVETLMLTGMMGAGCDYCIFILSRYREERKAGRDKESSVRESVMWAGESIATSGATVVIGFGALAIANFSMLQSMGIALALGVLIALLVALTLIPSLLMLLGDKLFWPAKFGKPTDPETFKKKSMKTKDKVGYFTRSAKFAIKHAKVLVVAMILISVPAIYLVVEMEQSYDFVGAMADTESTEGLAVLGEGFGSGVIQPTQIAISFNDEFLLPDNTPNLDEFNQASELASMIGEMDGVASVTDLQQQLENGTINSILSDDGKSLLLTVVFQNDPYDAVSMDSLNNMRNIDPEEEGWSAVNAIYVGGSTALMYDISQLVQNDMNTVEIVVVIAIYLVLLFVLGAVVSPLRSIITILLSISWTLAVMVLLFQYGLGQDILWIVPMVLLVVCLGLGMDYDILLTTRIREEIAKGKSNDDAIVYSVEKTGGIITACGFIMAAAFGSMMLSSGYLLKEFGFALMFAILLDAMFVRIYLVPAIMSLLGKWNWWAPAPIAKMYKKRNARRLKNVQASQDYLSSWQRKPEE</sequence>
<dbReference type="GeneID" id="41322687"/>
<gene>
    <name evidence="9" type="ORF">MMINT_02490</name>
</gene>
<dbReference type="PANTHER" id="PTHR33406">
    <property type="entry name" value="MEMBRANE PROTEIN MJ1562-RELATED"/>
    <property type="match status" value="1"/>
</dbReference>
<dbReference type="PANTHER" id="PTHR33406:SF6">
    <property type="entry name" value="MEMBRANE PROTEIN YDGH-RELATED"/>
    <property type="match status" value="1"/>
</dbReference>
<evidence type="ECO:0000256" key="3">
    <source>
        <dbReference type="ARBA" id="ARBA00022475"/>
    </source>
</evidence>
<comment type="subcellular location">
    <subcellularLocation>
        <location evidence="1">Cell membrane</location>
        <topology evidence="1">Multi-pass membrane protein</topology>
    </subcellularLocation>
</comment>
<feature type="transmembrane region" description="Helical" evidence="7">
    <location>
        <begin position="479"/>
        <end position="498"/>
    </location>
</feature>
<feature type="transmembrane region" description="Helical" evidence="7">
    <location>
        <begin position="686"/>
        <end position="705"/>
    </location>
</feature>
<dbReference type="HOGENOM" id="CLU_018329_0_0_2"/>
<feature type="transmembrane region" description="Helical" evidence="7">
    <location>
        <begin position="282"/>
        <end position="303"/>
    </location>
</feature>
<evidence type="ECO:0000313" key="9">
    <source>
        <dbReference type="EMBL" id="AGN25651.1"/>
    </source>
</evidence>
<feature type="transmembrane region" description="Helical" evidence="7">
    <location>
        <begin position="751"/>
        <end position="776"/>
    </location>
</feature>
<feature type="transmembrane region" description="Helical" evidence="7">
    <location>
        <begin position="409"/>
        <end position="435"/>
    </location>
</feature>
<keyword evidence="5 7" id="KW-1133">Transmembrane helix</keyword>
<dbReference type="SUPFAM" id="SSF82866">
    <property type="entry name" value="Multidrug efflux transporter AcrB transmembrane domain"/>
    <property type="match status" value="2"/>
</dbReference>
<dbReference type="InterPro" id="IPR001036">
    <property type="entry name" value="Acrflvin-R"/>
</dbReference>
<evidence type="ECO:0000256" key="2">
    <source>
        <dbReference type="ARBA" id="ARBA00010157"/>
    </source>
</evidence>
<dbReference type="PROSITE" id="PS50156">
    <property type="entry name" value="SSD"/>
    <property type="match status" value="1"/>
</dbReference>
<feature type="domain" description="SSD" evidence="8">
    <location>
        <begin position="301"/>
        <end position="434"/>
    </location>
</feature>
<accession>R9T7P9</accession>
<keyword evidence="3" id="KW-1003">Cell membrane</keyword>
<dbReference type="STRING" id="1295009.MMINT_02490"/>
<feature type="transmembrane region" description="Helical" evidence="7">
    <location>
        <begin position="12"/>
        <end position="31"/>
    </location>
</feature>
<dbReference type="Proteomes" id="UP000014070">
    <property type="component" value="Chromosome"/>
</dbReference>
<keyword evidence="4 7" id="KW-0812">Transmembrane</keyword>
<dbReference type="InterPro" id="IPR000731">
    <property type="entry name" value="SSD"/>
</dbReference>
<feature type="transmembrane region" description="Helical" evidence="7">
    <location>
        <begin position="661"/>
        <end position="679"/>
    </location>
</feature>
<dbReference type="Pfam" id="PF03176">
    <property type="entry name" value="MMPL"/>
    <property type="match status" value="2"/>
</dbReference>
<evidence type="ECO:0000256" key="1">
    <source>
        <dbReference type="ARBA" id="ARBA00004651"/>
    </source>
</evidence>
<comment type="similarity">
    <text evidence="2">Belongs to the resistance-nodulation-cell division (RND) (TC 2.A.6) family. MmpL subfamily.</text>
</comment>
<dbReference type="GO" id="GO:0022857">
    <property type="term" value="F:transmembrane transporter activity"/>
    <property type="evidence" value="ECO:0007669"/>
    <property type="project" value="InterPro"/>
</dbReference>
<protein>
    <recommendedName>
        <fullName evidence="8">SSD domain-containing protein</fullName>
    </recommendedName>
</protein>
<evidence type="ECO:0000256" key="4">
    <source>
        <dbReference type="ARBA" id="ARBA00022692"/>
    </source>
</evidence>
<name>R9T7P9_METII</name>
<keyword evidence="10" id="KW-1185">Reference proteome</keyword>
<dbReference type="EMBL" id="CP005934">
    <property type="protein sequence ID" value="AGN25651.1"/>
    <property type="molecule type" value="Genomic_DNA"/>
</dbReference>
<reference evidence="9 10" key="1">
    <citation type="journal article" date="2013" name="Genome Announc.">
        <title>Genome sequence of 'Candidatus Methanomassiliicoccus intestinalis' Issoire-Mx1, a third thermoplasmatales-related methanogenic archaeon from human feces.</title>
        <authorList>
            <person name="Borrel G."/>
            <person name="Harris H.M."/>
            <person name="Parisot N."/>
            <person name="Gaci N."/>
            <person name="Tottey W."/>
            <person name="Mihajlovski A."/>
            <person name="Deane J."/>
            <person name="Gribaldo S."/>
            <person name="Bardot O."/>
            <person name="Peyretaillade E."/>
            <person name="Peyret P."/>
            <person name="O'Toole P.W."/>
            <person name="Brugere J.F."/>
        </authorList>
    </citation>
    <scope>NUCLEOTIDE SEQUENCE [LARGE SCALE GENOMIC DNA]</scope>
    <source>
        <strain evidence="9 10">Issoire-Mx1</strain>
    </source>
</reference>
<organism evidence="9 10">
    <name type="scientific">Methanomassiliicoccus intestinalis (strain Issoire-Mx1)</name>
    <dbReference type="NCBI Taxonomy" id="1295009"/>
    <lineage>
        <taxon>Archaea</taxon>
        <taxon>Methanobacteriati</taxon>
        <taxon>Thermoplasmatota</taxon>
        <taxon>Thermoplasmata</taxon>
        <taxon>Methanomassiliicoccales</taxon>
        <taxon>Methanomassiliicoccaceae</taxon>
        <taxon>Methanomassiliicoccus</taxon>
    </lineage>
</organism>
<dbReference type="KEGG" id="mer:MMINT_02490"/>
<evidence type="ECO:0000259" key="8">
    <source>
        <dbReference type="PROSITE" id="PS50156"/>
    </source>
</evidence>
<dbReference type="OrthoDB" id="42357at2157"/>
<evidence type="ECO:0000256" key="5">
    <source>
        <dbReference type="ARBA" id="ARBA00022989"/>
    </source>
</evidence>
<dbReference type="InterPro" id="IPR004869">
    <property type="entry name" value="MMPL_dom"/>
</dbReference>
<dbReference type="Gene3D" id="1.20.1640.10">
    <property type="entry name" value="Multidrug efflux transporter AcrB transmembrane domain"/>
    <property type="match status" value="2"/>
</dbReference>
<keyword evidence="6 7" id="KW-0472">Membrane</keyword>
<feature type="transmembrane region" description="Helical" evidence="7">
    <location>
        <begin position="377"/>
        <end position="403"/>
    </location>
</feature>
<evidence type="ECO:0000313" key="10">
    <source>
        <dbReference type="Proteomes" id="UP000014070"/>
    </source>
</evidence>
<proteinExistence type="inferred from homology"/>
<dbReference type="PRINTS" id="PR00702">
    <property type="entry name" value="ACRIFLAVINRP"/>
</dbReference>
<feature type="transmembrane region" description="Helical" evidence="7">
    <location>
        <begin position="310"/>
        <end position="332"/>
    </location>
</feature>
<dbReference type="RefSeq" id="WP_020448176.1">
    <property type="nucleotide sequence ID" value="NC_021353.1"/>
</dbReference>
<dbReference type="InParanoid" id="R9T7P9"/>
<feature type="transmembrane region" description="Helical" evidence="7">
    <location>
        <begin position="711"/>
        <end position="730"/>
    </location>
</feature>